<dbReference type="PROSITE" id="PS00211">
    <property type="entry name" value="ABC_TRANSPORTER_1"/>
    <property type="match status" value="1"/>
</dbReference>
<keyword evidence="8" id="KW-1278">Translocase</keyword>
<feature type="domain" description="ABC transporter" evidence="11">
    <location>
        <begin position="262"/>
        <end position="479"/>
    </location>
</feature>
<dbReference type="CDD" id="cd03225">
    <property type="entry name" value="ABC_cobalt_CbiO_domain1"/>
    <property type="match status" value="1"/>
</dbReference>
<dbReference type="InterPro" id="IPR003593">
    <property type="entry name" value="AAA+_ATPase"/>
</dbReference>
<evidence type="ECO:0000256" key="1">
    <source>
        <dbReference type="ARBA" id="ARBA00004202"/>
    </source>
</evidence>
<dbReference type="Gene3D" id="3.40.50.300">
    <property type="entry name" value="P-loop containing nucleotide triphosphate hydrolases"/>
    <property type="match status" value="2"/>
</dbReference>
<keyword evidence="9" id="KW-0472">Membrane</keyword>
<comment type="caution">
    <text evidence="12">The sequence shown here is derived from an EMBL/GenBank/DDBJ whole genome shotgun (WGS) entry which is preliminary data.</text>
</comment>
<dbReference type="InterPro" id="IPR027417">
    <property type="entry name" value="P-loop_NTPase"/>
</dbReference>
<dbReference type="eggNOG" id="COG1129">
    <property type="taxonomic scope" value="Bacteria"/>
</dbReference>
<dbReference type="RefSeq" id="WP_002851487.1">
    <property type="nucleotide sequence ID" value="NZ_ADKM02000110.1"/>
</dbReference>
<dbReference type="CDD" id="cd03226">
    <property type="entry name" value="ABC_cobalt_CbiO_domain2"/>
    <property type="match status" value="1"/>
</dbReference>
<comment type="function">
    <text evidence="10">Probably part of an ABC transporter complex. Responsible for energy coupling to the transport system.</text>
</comment>
<evidence type="ECO:0000259" key="11">
    <source>
        <dbReference type="PROSITE" id="PS50893"/>
    </source>
</evidence>
<evidence type="ECO:0000256" key="3">
    <source>
        <dbReference type="ARBA" id="ARBA00022448"/>
    </source>
</evidence>
<dbReference type="PANTHER" id="PTHR43553:SF23">
    <property type="entry name" value="ABC TRANSPORTER ATP-BINDING COMPONENT"/>
    <property type="match status" value="1"/>
</dbReference>
<keyword evidence="13" id="KW-1185">Reference proteome</keyword>
<reference evidence="12 13" key="1">
    <citation type="submission" date="2011-02" db="EMBL/GenBank/DDBJ databases">
        <authorList>
            <person name="Nelson K.E."/>
            <person name="Sutton G."/>
            <person name="Torralba M."/>
            <person name="Durkin S."/>
            <person name="Harkins D."/>
            <person name="Montgomery R."/>
            <person name="Ziemer C."/>
            <person name="Klaassens E."/>
            <person name="Ocuiv P."/>
            <person name="Morrison M."/>
        </authorList>
    </citation>
    <scope>NUCLEOTIDE SEQUENCE [LARGE SCALE GENOMIC DNA]</scope>
    <source>
        <strain evidence="12 13">8</strain>
    </source>
</reference>
<dbReference type="InterPro" id="IPR017871">
    <property type="entry name" value="ABC_transporter-like_CS"/>
</dbReference>
<feature type="domain" description="ABC transporter" evidence="11">
    <location>
        <begin position="2"/>
        <end position="241"/>
    </location>
</feature>
<evidence type="ECO:0000256" key="6">
    <source>
        <dbReference type="ARBA" id="ARBA00022741"/>
    </source>
</evidence>
<dbReference type="GO" id="GO:0016887">
    <property type="term" value="F:ATP hydrolysis activity"/>
    <property type="evidence" value="ECO:0007669"/>
    <property type="project" value="InterPro"/>
</dbReference>
<dbReference type="SUPFAM" id="SSF52540">
    <property type="entry name" value="P-loop containing nucleoside triphosphate hydrolases"/>
    <property type="match status" value="2"/>
</dbReference>
<organism evidence="12 13">
    <name type="scientific">Ruminococcus albus 8</name>
    <dbReference type="NCBI Taxonomy" id="246199"/>
    <lineage>
        <taxon>Bacteria</taxon>
        <taxon>Bacillati</taxon>
        <taxon>Bacillota</taxon>
        <taxon>Clostridia</taxon>
        <taxon>Eubacteriales</taxon>
        <taxon>Oscillospiraceae</taxon>
        <taxon>Ruminococcus</taxon>
    </lineage>
</organism>
<accession>E9SEY6</accession>
<evidence type="ECO:0000256" key="9">
    <source>
        <dbReference type="ARBA" id="ARBA00023136"/>
    </source>
</evidence>
<evidence type="ECO:0000256" key="8">
    <source>
        <dbReference type="ARBA" id="ARBA00022967"/>
    </source>
</evidence>
<dbReference type="OrthoDB" id="501320at2"/>
<dbReference type="GO" id="GO:0043190">
    <property type="term" value="C:ATP-binding cassette (ABC) transporter complex"/>
    <property type="evidence" value="ECO:0007669"/>
    <property type="project" value="TreeGrafter"/>
</dbReference>
<keyword evidence="6" id="KW-0547">Nucleotide-binding</keyword>
<dbReference type="InterPro" id="IPR003439">
    <property type="entry name" value="ABC_transporter-like_ATP-bd"/>
</dbReference>
<dbReference type="PROSITE" id="PS50893">
    <property type="entry name" value="ABC_TRANSPORTER_2"/>
    <property type="match status" value="2"/>
</dbReference>
<keyword evidence="4" id="KW-1003">Cell membrane</keyword>
<keyword evidence="3" id="KW-0813">Transport</keyword>
<dbReference type="Pfam" id="PF00005">
    <property type="entry name" value="ABC_tran"/>
    <property type="match status" value="2"/>
</dbReference>
<dbReference type="GO" id="GO:0005524">
    <property type="term" value="F:ATP binding"/>
    <property type="evidence" value="ECO:0007669"/>
    <property type="project" value="UniProtKB-KW"/>
</dbReference>
<dbReference type="GO" id="GO:0042626">
    <property type="term" value="F:ATPase-coupled transmembrane transporter activity"/>
    <property type="evidence" value="ECO:0007669"/>
    <property type="project" value="TreeGrafter"/>
</dbReference>
<evidence type="ECO:0000256" key="4">
    <source>
        <dbReference type="ARBA" id="ARBA00022475"/>
    </source>
</evidence>
<dbReference type="PANTHER" id="PTHR43553">
    <property type="entry name" value="HEAVY METAL TRANSPORTER"/>
    <property type="match status" value="1"/>
</dbReference>
<keyword evidence="5" id="KW-0677">Repeat</keyword>
<evidence type="ECO:0000313" key="13">
    <source>
        <dbReference type="Proteomes" id="UP000004259"/>
    </source>
</evidence>
<comment type="similarity">
    <text evidence="2">Belongs to the ABC transporter superfamily.</text>
</comment>
<protein>
    <submittedName>
        <fullName evidence="12">ABC transporter, ATP-binding protein</fullName>
    </submittedName>
</protein>
<dbReference type="InterPro" id="IPR050095">
    <property type="entry name" value="ECF_ABC_transporter_ATP-bd"/>
</dbReference>
<name>E9SEY6_RUMAL</name>
<proteinExistence type="inferred from homology"/>
<comment type="subcellular location">
    <subcellularLocation>
        <location evidence="1">Cell membrane</location>
        <topology evidence="1">Peripheral membrane protein</topology>
    </subcellularLocation>
</comment>
<dbReference type="Proteomes" id="UP000004259">
    <property type="component" value="Unassembled WGS sequence"/>
</dbReference>
<evidence type="ECO:0000256" key="10">
    <source>
        <dbReference type="ARBA" id="ARBA00025157"/>
    </source>
</evidence>
<dbReference type="AlphaFoldDB" id="E9SEY6"/>
<gene>
    <name evidence="12" type="ORF">CUS_5641</name>
</gene>
<evidence type="ECO:0000256" key="5">
    <source>
        <dbReference type="ARBA" id="ARBA00022737"/>
    </source>
</evidence>
<keyword evidence="7 12" id="KW-0067">ATP-binding</keyword>
<dbReference type="InterPro" id="IPR015856">
    <property type="entry name" value="ABC_transpr_CbiO/EcfA_su"/>
</dbReference>
<evidence type="ECO:0000256" key="7">
    <source>
        <dbReference type="ARBA" id="ARBA00022840"/>
    </source>
</evidence>
<evidence type="ECO:0000256" key="2">
    <source>
        <dbReference type="ARBA" id="ARBA00005417"/>
    </source>
</evidence>
<dbReference type="SMART" id="SM00382">
    <property type="entry name" value="AAA"/>
    <property type="match status" value="2"/>
</dbReference>
<dbReference type="STRING" id="246199.CUS_5641"/>
<dbReference type="EMBL" id="ADKM02000110">
    <property type="protein sequence ID" value="EGC02126.1"/>
    <property type="molecule type" value="Genomic_DNA"/>
</dbReference>
<sequence>MIRIQGLKFSYPEQGEAVLKDITLEIGQGETVLLCGVSGCGKSTLLRTINGMIPHVTDGKISGVVTVGGAAVDDTPMYELSRRTGSVFQNPKSQFFNLDSDSELAFAMENAGRPSAEIRARMEQLTELFGIEHLRGRSIYEMSGGEKQILAIASACMNDPDVLVLDEPTANLDPAAIVTMQKILAVLRSQGKTIVIAEHRLSFLRELADTVCIMQSGRIVQRMSGKDFFAMNEDTRISLGLRQLASRPLTASQKPARGEELLCAKNISAAYGKHKVLSGLFFRAYAGDIIGVTGRNGAGKSTLFRLICGLQRPSGGRFLTGGKNCSDKQLRQHSCIVMQDVNFQLFGESVIDECMISSDDADEAKAEKVLADMQLTKWRESHPMALSGGQKQRLAIAAGLMQDKSVYLFDEPTSGLDYQSMIQVRDRIRELSQRGKAVFVITHDMELLDMLCSRCFFVHDGGISEIYADDGYSRVVTKLLCG</sequence>
<evidence type="ECO:0000313" key="12">
    <source>
        <dbReference type="EMBL" id="EGC02126.1"/>
    </source>
</evidence>